<evidence type="ECO:0000313" key="2">
    <source>
        <dbReference type="EMBL" id="PWK55378.1"/>
    </source>
</evidence>
<dbReference type="Proteomes" id="UP000245390">
    <property type="component" value="Unassembled WGS sequence"/>
</dbReference>
<reference evidence="2 3" key="1">
    <citation type="submission" date="2018-05" db="EMBL/GenBank/DDBJ databases">
        <title>Genomic Encyclopedia of Type Strains, Phase IV (KMG-IV): sequencing the most valuable type-strain genomes for metagenomic binning, comparative biology and taxonomic classification.</title>
        <authorList>
            <person name="Goeker M."/>
        </authorList>
    </citation>
    <scope>NUCLEOTIDE SEQUENCE [LARGE SCALE GENOMIC DNA]</scope>
    <source>
        <strain evidence="2 3">DSM 103371</strain>
    </source>
</reference>
<organism evidence="2 3">
    <name type="scientific">Silicimonas algicola</name>
    <dbReference type="NCBI Taxonomy" id="1826607"/>
    <lineage>
        <taxon>Bacteria</taxon>
        <taxon>Pseudomonadati</taxon>
        <taxon>Pseudomonadota</taxon>
        <taxon>Alphaproteobacteria</taxon>
        <taxon>Rhodobacterales</taxon>
        <taxon>Paracoccaceae</taxon>
    </lineage>
</organism>
<keyword evidence="1" id="KW-0812">Transmembrane</keyword>
<keyword evidence="1" id="KW-1133">Transmembrane helix</keyword>
<protein>
    <submittedName>
        <fullName evidence="2">Uncharacterized protein</fullName>
    </submittedName>
</protein>
<evidence type="ECO:0000256" key="1">
    <source>
        <dbReference type="SAM" id="Phobius"/>
    </source>
</evidence>
<keyword evidence="3" id="KW-1185">Reference proteome</keyword>
<accession>A0A316G3K1</accession>
<dbReference type="AlphaFoldDB" id="A0A316G3K1"/>
<feature type="transmembrane region" description="Helical" evidence="1">
    <location>
        <begin position="6"/>
        <end position="25"/>
    </location>
</feature>
<name>A0A316G3K1_9RHOB</name>
<sequence>MNDLLTNPLAIAAFLCGVAVLYLVVSRTLKKNKD</sequence>
<comment type="caution">
    <text evidence="2">The sequence shown here is derived from an EMBL/GenBank/DDBJ whole genome shotgun (WGS) entry which is preliminary data.</text>
</comment>
<evidence type="ECO:0000313" key="3">
    <source>
        <dbReference type="Proteomes" id="UP000245390"/>
    </source>
</evidence>
<gene>
    <name evidence="2" type="ORF">C8D95_10744</name>
</gene>
<proteinExistence type="predicted"/>
<keyword evidence="1" id="KW-0472">Membrane</keyword>
<dbReference type="EMBL" id="QGGV01000007">
    <property type="protein sequence ID" value="PWK55378.1"/>
    <property type="molecule type" value="Genomic_DNA"/>
</dbReference>